<keyword evidence="6 8" id="KW-0472">Membrane</keyword>
<dbReference type="SUPFAM" id="SSF56317">
    <property type="entry name" value="Carbon-nitrogen hydrolase"/>
    <property type="match status" value="1"/>
</dbReference>
<comment type="function">
    <text evidence="8">Catalyzes the phospholipid dependent N-acylation of the N-terminal cysteine of apolipoprotein, the last step in lipoprotein maturation.</text>
</comment>
<dbReference type="Proteomes" id="UP000655570">
    <property type="component" value="Unassembled WGS sequence"/>
</dbReference>
<evidence type="ECO:0000256" key="4">
    <source>
        <dbReference type="ARBA" id="ARBA00022692"/>
    </source>
</evidence>
<keyword evidence="4 8" id="KW-0812">Transmembrane</keyword>
<feature type="domain" description="CN hydrolase" evidence="10">
    <location>
        <begin position="224"/>
        <end position="475"/>
    </location>
</feature>
<gene>
    <name evidence="8 11" type="primary">lnt</name>
    <name evidence="11" type="ORF">H9641_07530</name>
</gene>
<name>A0ABR8TYP3_9CELL</name>
<comment type="catalytic activity">
    <reaction evidence="8">
        <text>N-terminal S-1,2-diacyl-sn-glyceryl-L-cysteinyl-[lipoprotein] + a glycerophospholipid = N-acyl-S-1,2-diacyl-sn-glyceryl-L-cysteinyl-[lipoprotein] + a 2-acyl-sn-glycero-3-phospholipid + H(+)</text>
        <dbReference type="Rhea" id="RHEA:48228"/>
        <dbReference type="Rhea" id="RHEA-COMP:14681"/>
        <dbReference type="Rhea" id="RHEA-COMP:14684"/>
        <dbReference type="ChEBI" id="CHEBI:15378"/>
        <dbReference type="ChEBI" id="CHEBI:136912"/>
        <dbReference type="ChEBI" id="CHEBI:140656"/>
        <dbReference type="ChEBI" id="CHEBI:140657"/>
        <dbReference type="ChEBI" id="CHEBI:140660"/>
        <dbReference type="EC" id="2.3.1.269"/>
    </reaction>
</comment>
<dbReference type="NCBIfam" id="TIGR00546">
    <property type="entry name" value="lnt"/>
    <property type="match status" value="1"/>
</dbReference>
<feature type="transmembrane region" description="Helical" evidence="8">
    <location>
        <begin position="82"/>
        <end position="103"/>
    </location>
</feature>
<keyword evidence="5 8" id="KW-1133">Transmembrane helix</keyword>
<dbReference type="HAMAP" id="MF_01148">
    <property type="entry name" value="Lnt"/>
    <property type="match status" value="1"/>
</dbReference>
<reference evidence="11 12" key="1">
    <citation type="submission" date="2020-08" db="EMBL/GenBank/DDBJ databases">
        <title>A Genomic Blueprint of the Chicken Gut Microbiome.</title>
        <authorList>
            <person name="Gilroy R."/>
            <person name="Ravi A."/>
            <person name="Getino M."/>
            <person name="Pursley I."/>
            <person name="Horton D.L."/>
            <person name="Alikhan N.-F."/>
            <person name="Baker D."/>
            <person name="Gharbi K."/>
            <person name="Hall N."/>
            <person name="Watson M."/>
            <person name="Adriaenssens E.M."/>
            <person name="Foster-Nyarko E."/>
            <person name="Jarju S."/>
            <person name="Secka A."/>
            <person name="Antonio M."/>
            <person name="Oren A."/>
            <person name="Chaudhuri R."/>
            <person name="La Ragione R.M."/>
            <person name="Hildebrand F."/>
            <person name="Pallen M.J."/>
        </authorList>
    </citation>
    <scope>NUCLEOTIDE SEQUENCE [LARGE SCALE GENOMIC DNA]</scope>
    <source>
        <strain evidence="11 12">Sa2CUA9</strain>
    </source>
</reference>
<dbReference type="InterPro" id="IPR003010">
    <property type="entry name" value="C-N_Hydrolase"/>
</dbReference>
<dbReference type="RefSeq" id="WP_191802454.1">
    <property type="nucleotide sequence ID" value="NZ_JACSQF010000006.1"/>
</dbReference>
<evidence type="ECO:0000313" key="12">
    <source>
        <dbReference type="Proteomes" id="UP000655570"/>
    </source>
</evidence>
<comment type="similarity">
    <text evidence="8">Belongs to the CN hydrolase family. Apolipoprotein N-acyltransferase subfamily.</text>
</comment>
<comment type="caution">
    <text evidence="8">Lacks conserved residue(s) required for the propagation of feature annotation.</text>
</comment>
<evidence type="ECO:0000256" key="2">
    <source>
        <dbReference type="ARBA" id="ARBA00022475"/>
    </source>
</evidence>
<proteinExistence type="inferred from homology"/>
<dbReference type="CDD" id="cd07571">
    <property type="entry name" value="ALP_N-acyl_transferase"/>
    <property type="match status" value="1"/>
</dbReference>
<keyword evidence="12" id="KW-1185">Reference proteome</keyword>
<evidence type="ECO:0000259" key="10">
    <source>
        <dbReference type="PROSITE" id="PS50263"/>
    </source>
</evidence>
<dbReference type="InterPro" id="IPR036526">
    <property type="entry name" value="C-N_Hydrolase_sf"/>
</dbReference>
<feature type="transmembrane region" description="Helical" evidence="8">
    <location>
        <begin position="157"/>
        <end position="181"/>
    </location>
</feature>
<feature type="transmembrane region" description="Helical" evidence="8">
    <location>
        <begin position="51"/>
        <end position="70"/>
    </location>
</feature>
<sequence length="535" mass="57308">MSTREPSRWLLILLAAGGGLLTNAAFPDRGWWPLAFLGVAAYFLAMRRDGAWWNALVGFVWGLAFFLPHIQWAQIATDTVPWLALSVLEAVFLALLGAMWTWVRRIGFVGRNLAWQVVTFSVLWVAIEQWRSEFPFGGFPWGRLAFSQVDSLLGRTAWLGGGLLVSLLTAAIGVLLAVFLLESRRLKVFPALCSLATAAVLLGVGLVVPLDVRAETGTLAIGAVQGNVDEPGLGSFANRGVVLQNHVDGTLALLDEVDPGELDVVLWPENGSDLDPQTTPDVAADIDEAASAVGAPILVGAQEFPESGGRYNVSLLWVPGEGVVDRYAKQHPAPFGEYIPMRSFVRIFSDQVDRVTTDMIAGDEVAVIDLPSERLGRTVRLGNVICFEVAYEELVRDAVNAGAELLVVPTNNASFGYSAESTQQLAMSRLRAIETGRATVQISTVGVSGIIAPNGALLQSTELFTPDQLIATLPLRDSLTPAVRAGYWPGWIAGGLSVLLVVAGITAHVRRAPTASTKGGKGGTRRPAAKKTARR</sequence>
<accession>A0ABR8TYP3</accession>
<feature type="transmembrane region" description="Helical" evidence="8">
    <location>
        <begin position="488"/>
        <end position="509"/>
    </location>
</feature>
<evidence type="ECO:0000256" key="8">
    <source>
        <dbReference type="HAMAP-Rule" id="MF_01148"/>
    </source>
</evidence>
<dbReference type="Pfam" id="PF00795">
    <property type="entry name" value="CN_hydrolase"/>
    <property type="match status" value="1"/>
</dbReference>
<protein>
    <recommendedName>
        <fullName evidence="8">Apolipoprotein N-acyltransferase</fullName>
        <shortName evidence="8">ALP N-acyltransferase</shortName>
        <ecNumber evidence="8">2.3.1.269</ecNumber>
    </recommendedName>
</protein>
<feature type="transmembrane region" description="Helical" evidence="8">
    <location>
        <begin position="188"/>
        <end position="208"/>
    </location>
</feature>
<dbReference type="PROSITE" id="PS50263">
    <property type="entry name" value="CN_HYDROLASE"/>
    <property type="match status" value="1"/>
</dbReference>
<dbReference type="InterPro" id="IPR045378">
    <property type="entry name" value="LNT_N"/>
</dbReference>
<keyword evidence="7 8" id="KW-0012">Acyltransferase</keyword>
<evidence type="ECO:0000256" key="9">
    <source>
        <dbReference type="SAM" id="MobiDB-lite"/>
    </source>
</evidence>
<dbReference type="InterPro" id="IPR004563">
    <property type="entry name" value="Apolipo_AcylTrfase"/>
</dbReference>
<dbReference type="Gene3D" id="3.60.110.10">
    <property type="entry name" value="Carbon-nitrogen hydrolase"/>
    <property type="match status" value="1"/>
</dbReference>
<feature type="region of interest" description="Disordered" evidence="9">
    <location>
        <begin position="513"/>
        <end position="535"/>
    </location>
</feature>
<keyword evidence="2 8" id="KW-1003">Cell membrane</keyword>
<comment type="subcellular location">
    <subcellularLocation>
        <location evidence="1 8">Cell membrane</location>
        <topology evidence="1 8">Multi-pass membrane protein</topology>
    </subcellularLocation>
</comment>
<keyword evidence="3 8" id="KW-0808">Transferase</keyword>
<evidence type="ECO:0000313" key="11">
    <source>
        <dbReference type="EMBL" id="MBD7980565.1"/>
    </source>
</evidence>
<dbReference type="EC" id="2.3.1.269" evidence="8"/>
<evidence type="ECO:0000256" key="6">
    <source>
        <dbReference type="ARBA" id="ARBA00023136"/>
    </source>
</evidence>
<comment type="pathway">
    <text evidence="8">Protein modification; lipoprotein biosynthesis (N-acyl transfer).</text>
</comment>
<organism evidence="11 12">
    <name type="scientific">Oerskovia merdavium</name>
    <dbReference type="NCBI Taxonomy" id="2762227"/>
    <lineage>
        <taxon>Bacteria</taxon>
        <taxon>Bacillati</taxon>
        <taxon>Actinomycetota</taxon>
        <taxon>Actinomycetes</taxon>
        <taxon>Micrococcales</taxon>
        <taxon>Cellulomonadaceae</taxon>
        <taxon>Oerskovia</taxon>
    </lineage>
</organism>
<dbReference type="Pfam" id="PF20154">
    <property type="entry name" value="LNT_N"/>
    <property type="match status" value="1"/>
</dbReference>
<evidence type="ECO:0000256" key="3">
    <source>
        <dbReference type="ARBA" id="ARBA00022679"/>
    </source>
</evidence>
<evidence type="ECO:0000256" key="7">
    <source>
        <dbReference type="ARBA" id="ARBA00023315"/>
    </source>
</evidence>
<dbReference type="PANTHER" id="PTHR38686:SF1">
    <property type="entry name" value="APOLIPOPROTEIN N-ACYLTRANSFERASE"/>
    <property type="match status" value="1"/>
</dbReference>
<evidence type="ECO:0000256" key="1">
    <source>
        <dbReference type="ARBA" id="ARBA00004651"/>
    </source>
</evidence>
<dbReference type="EMBL" id="JACSQF010000006">
    <property type="protein sequence ID" value="MBD7980565.1"/>
    <property type="molecule type" value="Genomic_DNA"/>
</dbReference>
<comment type="caution">
    <text evidence="11">The sequence shown here is derived from an EMBL/GenBank/DDBJ whole genome shotgun (WGS) entry which is preliminary data.</text>
</comment>
<evidence type="ECO:0000256" key="5">
    <source>
        <dbReference type="ARBA" id="ARBA00022989"/>
    </source>
</evidence>
<dbReference type="PANTHER" id="PTHR38686">
    <property type="entry name" value="APOLIPOPROTEIN N-ACYLTRANSFERASE"/>
    <property type="match status" value="1"/>
</dbReference>
<feature type="compositionally biased region" description="Basic residues" evidence="9">
    <location>
        <begin position="523"/>
        <end position="535"/>
    </location>
</feature>